<evidence type="ECO:0000256" key="1">
    <source>
        <dbReference type="SAM" id="MobiDB-lite"/>
    </source>
</evidence>
<accession>A0A976R797</accession>
<name>A0A976R797_9VIRU</name>
<organism evidence="2">
    <name type="scientific">Peromfec virus RodF8_42</name>
    <dbReference type="NCBI Taxonomy" id="2929375"/>
    <lineage>
        <taxon>Viruses</taxon>
        <taxon>Monodnaviria</taxon>
        <taxon>Sangervirae</taxon>
        <taxon>Phixviricota</taxon>
        <taxon>Malgrandaviricetes</taxon>
        <taxon>Petitvirales</taxon>
        <taxon>Microviridae</taxon>
    </lineage>
</organism>
<feature type="region of interest" description="Disordered" evidence="1">
    <location>
        <begin position="151"/>
        <end position="184"/>
    </location>
</feature>
<proteinExistence type="predicted"/>
<dbReference type="EMBL" id="OM869636">
    <property type="protein sequence ID" value="UPW41609.1"/>
    <property type="molecule type" value="Genomic_DNA"/>
</dbReference>
<reference evidence="2" key="1">
    <citation type="submission" date="2022-02" db="EMBL/GenBank/DDBJ databases">
        <title>Towards deciphering the DNA virus diversity associated with rodent species in the families Cricetidae and Heteromyidae.</title>
        <authorList>
            <person name="Lund M."/>
            <person name="Larsen B.B."/>
            <person name="Gryseels S."/>
            <person name="Kraberger S."/>
            <person name="Rowsey D.M."/>
            <person name="Steger L."/>
            <person name="Yule K.M."/>
            <person name="Upham N.S."/>
            <person name="Worobey M."/>
            <person name="Van Doorslaer K."/>
            <person name="Varsani A."/>
        </authorList>
    </citation>
    <scope>NUCLEOTIDE SEQUENCE</scope>
    <source>
        <strain evidence="2">NeonRodF8_42</strain>
    </source>
</reference>
<evidence type="ECO:0000313" key="2">
    <source>
        <dbReference type="EMBL" id="UPW41609.1"/>
    </source>
</evidence>
<protein>
    <submittedName>
        <fullName evidence="2">Uncharacterized protein</fullName>
    </submittedName>
</protein>
<sequence>MSKKEIDYNETDLETGEVVKDFDGFKDAVQTMSLNTPDFASDVADDLKPRFATRYDNRRYKGQYFNKNEDLCDDTGYLPFHMSLKRSELATEFGIEFRKGMNQAYKEYLLSLEYENDPSMIQMLSDRGRDHVEMSEHFRAGYEYYMKSFQNSDDTSQVSSPENSSNNTAEGNTNVPSQSNSPSE</sequence>